<dbReference type="AlphaFoldDB" id="A0AAV6TEB0"/>
<proteinExistence type="predicted"/>
<keyword evidence="2" id="KW-1185">Reference proteome</keyword>
<accession>A0AAV6TEB0</accession>
<protein>
    <submittedName>
        <fullName evidence="1">Uncharacterized protein</fullName>
    </submittedName>
</protein>
<organism evidence="1 2">
    <name type="scientific">Oedothorax gibbosus</name>
    <dbReference type="NCBI Taxonomy" id="931172"/>
    <lineage>
        <taxon>Eukaryota</taxon>
        <taxon>Metazoa</taxon>
        <taxon>Ecdysozoa</taxon>
        <taxon>Arthropoda</taxon>
        <taxon>Chelicerata</taxon>
        <taxon>Arachnida</taxon>
        <taxon>Araneae</taxon>
        <taxon>Araneomorphae</taxon>
        <taxon>Entelegynae</taxon>
        <taxon>Araneoidea</taxon>
        <taxon>Linyphiidae</taxon>
        <taxon>Erigoninae</taxon>
        <taxon>Oedothorax</taxon>
    </lineage>
</organism>
<reference evidence="1 2" key="1">
    <citation type="journal article" date="2022" name="Nat. Ecol. Evol.">
        <title>A masculinizing supergene underlies an exaggerated male reproductive morph in a spider.</title>
        <authorList>
            <person name="Hendrickx F."/>
            <person name="De Corte Z."/>
            <person name="Sonet G."/>
            <person name="Van Belleghem S.M."/>
            <person name="Kostlbacher S."/>
            <person name="Vangestel C."/>
        </authorList>
    </citation>
    <scope>NUCLEOTIDE SEQUENCE [LARGE SCALE GENOMIC DNA]</scope>
    <source>
        <strain evidence="1">W744_W776</strain>
    </source>
</reference>
<comment type="caution">
    <text evidence="1">The sequence shown here is derived from an EMBL/GenBank/DDBJ whole genome shotgun (WGS) entry which is preliminary data.</text>
</comment>
<dbReference type="Proteomes" id="UP000827092">
    <property type="component" value="Unassembled WGS sequence"/>
</dbReference>
<dbReference type="EMBL" id="JAFNEN010006015">
    <property type="protein sequence ID" value="KAG8156635.1"/>
    <property type="molecule type" value="Genomic_DNA"/>
</dbReference>
<gene>
    <name evidence="1" type="ORF">JTE90_010574</name>
</gene>
<feature type="non-terminal residue" evidence="1">
    <location>
        <position position="1"/>
    </location>
</feature>
<evidence type="ECO:0000313" key="1">
    <source>
        <dbReference type="EMBL" id="KAG8156635.1"/>
    </source>
</evidence>
<name>A0AAV6TEB0_9ARAC</name>
<evidence type="ECO:0000313" key="2">
    <source>
        <dbReference type="Proteomes" id="UP000827092"/>
    </source>
</evidence>
<sequence length="169" mass="18772">VTKKRLRVRLRYRTCPEGTYPPCPGWEILTHSLSSAARQHEHVFAFRQTSRFGTDFSDPLGPTDPCFNCCSHGTLLQLQSSRLSLEYLLLPTKICTGGGSRRAHARHLQRTPPATPPTHCGVNLHEGSSRRSGPVCKGGLLPLLKFEKGLNRFGPKASNHSFLPDETEQ</sequence>